<dbReference type="EMBL" id="MK494095">
    <property type="protein sequence ID" value="QBQ71248.1"/>
    <property type="molecule type" value="Genomic_DNA"/>
</dbReference>
<reference evidence="1 2" key="1">
    <citation type="submission" date="2019-02" db="EMBL/GenBank/DDBJ databases">
        <authorList>
            <person name="Oosthuizen L."/>
            <person name="Davies C.G."/>
            <person name="Grundy S."/>
            <person name="Palmer E."/>
            <person name="Wojtus J.K."/>
            <person name="Hoskin A.F.M."/>
            <person name="Turnbull J."/>
            <person name="Scott J."/>
            <person name="Sweatman J.A."/>
            <person name="Elliston-Boyes N."/>
            <person name="Freed N.E."/>
            <person name="Hendrickson H.L."/>
            <person name="Aull H.G."/>
            <person name="Garlena R.A."/>
            <person name="Russell D.A."/>
            <person name="Pope W.H."/>
            <person name="Jacobs-Sera D."/>
            <person name="Hatfull G.F."/>
        </authorList>
    </citation>
    <scope>NUCLEOTIDE SEQUENCE [LARGE SCALE GENOMIC DNA]</scope>
</reference>
<proteinExistence type="predicted"/>
<accession>A0A482MDK2</accession>
<protein>
    <submittedName>
        <fullName evidence="1">Uncharacterized protein</fullName>
    </submittedName>
</protein>
<sequence>MSGFRPGQPVMLWGAESMVVAQSTARGDVHTITLAADYVADPEGAAASAVAFTGDQADVDVVPCEWFALCDQTAVALEPHPVLGAVPICERCRAKNERLAQ</sequence>
<organism evidence="1 2">
    <name type="scientific">Mycobacterium phage Daegal</name>
    <dbReference type="NCBI Taxonomy" id="2517946"/>
    <lineage>
        <taxon>Viruses</taxon>
        <taxon>Duplodnaviria</taxon>
        <taxon>Heunggongvirae</taxon>
        <taxon>Uroviricota</taxon>
        <taxon>Caudoviricetes</taxon>
        <taxon>Gilesvirus</taxon>
        <taxon>Gilesvirus giles</taxon>
    </lineage>
</organism>
<dbReference type="Proteomes" id="UP000296993">
    <property type="component" value="Segment"/>
</dbReference>
<gene>
    <name evidence="1" type="primary">48</name>
    <name evidence="1" type="ORF">SEA_DAEGAL_48</name>
</gene>
<name>A0A482MDK2_9CAUD</name>
<evidence type="ECO:0000313" key="2">
    <source>
        <dbReference type="Proteomes" id="UP000296993"/>
    </source>
</evidence>
<evidence type="ECO:0000313" key="1">
    <source>
        <dbReference type="EMBL" id="QBQ71248.1"/>
    </source>
</evidence>